<evidence type="ECO:0000313" key="1">
    <source>
        <dbReference type="EMBL" id="KAL1243331.1"/>
    </source>
</evidence>
<keyword evidence="2" id="KW-1185">Reference proteome</keyword>
<reference evidence="1 2" key="1">
    <citation type="submission" date="2024-07" db="EMBL/GenBank/DDBJ databases">
        <title>Enhanced genomic and transcriptomic resources for Trichinella pseudospiralis and T. spiralis underpin the discovery of pronounced molecular differences between stages and species.</title>
        <authorList>
            <person name="Pasi K.K."/>
            <person name="La Rosa G."/>
            <person name="Gomez-Morales M.A."/>
            <person name="Tosini F."/>
            <person name="Sumanam S."/>
            <person name="Young N.D."/>
            <person name="Chang B.C."/>
            <person name="Robin G.B."/>
        </authorList>
    </citation>
    <scope>NUCLEOTIDE SEQUENCE [LARGE SCALE GENOMIC DNA]</scope>
    <source>
        <strain evidence="1">ISS534</strain>
    </source>
</reference>
<organism evidence="1 2">
    <name type="scientific">Trichinella spiralis</name>
    <name type="common">Trichina worm</name>
    <dbReference type="NCBI Taxonomy" id="6334"/>
    <lineage>
        <taxon>Eukaryota</taxon>
        <taxon>Metazoa</taxon>
        <taxon>Ecdysozoa</taxon>
        <taxon>Nematoda</taxon>
        <taxon>Enoplea</taxon>
        <taxon>Dorylaimia</taxon>
        <taxon>Trichinellida</taxon>
        <taxon>Trichinellidae</taxon>
        <taxon>Trichinella</taxon>
    </lineage>
</organism>
<keyword evidence="1" id="KW-0436">Ligase</keyword>
<comment type="caution">
    <text evidence="1">The sequence shown here is derived from an EMBL/GenBank/DDBJ whole genome shotgun (WGS) entry which is preliminary data.</text>
</comment>
<dbReference type="EMBL" id="JBEUSY010000170">
    <property type="protein sequence ID" value="KAL1243331.1"/>
    <property type="molecule type" value="Genomic_DNA"/>
</dbReference>
<protein>
    <submittedName>
        <fullName evidence="1">Lysine--tRNA ligase</fullName>
    </submittedName>
</protein>
<evidence type="ECO:0000313" key="2">
    <source>
        <dbReference type="Proteomes" id="UP001558632"/>
    </source>
</evidence>
<gene>
    <name evidence="1" type="ORF">TSPI_03649</name>
</gene>
<dbReference type="GO" id="GO:0016874">
    <property type="term" value="F:ligase activity"/>
    <property type="evidence" value="ECO:0007669"/>
    <property type="project" value="UniProtKB-KW"/>
</dbReference>
<name>A0ABR3KU10_TRISP</name>
<dbReference type="Proteomes" id="UP001558632">
    <property type="component" value="Unassembled WGS sequence"/>
</dbReference>
<accession>A0ABR3KU10</accession>
<dbReference type="PROSITE" id="PS51257">
    <property type="entry name" value="PROKAR_LIPOPROTEIN"/>
    <property type="match status" value="1"/>
</dbReference>
<sequence>MQRSNNFLLLQNATTSCCLTFAGQAIRFDSLLIIQLILRNNFADLICSGIQGLFLKVTRSFDDIFFCILFIII</sequence>
<proteinExistence type="predicted"/>